<dbReference type="PROSITE" id="PS51257">
    <property type="entry name" value="PROKAR_LIPOPROTEIN"/>
    <property type="match status" value="1"/>
</dbReference>
<evidence type="ECO:0008006" key="5">
    <source>
        <dbReference type="Google" id="ProtNLM"/>
    </source>
</evidence>
<reference evidence="3 4" key="1">
    <citation type="submission" date="2009-10" db="EMBL/GenBank/DDBJ databases">
        <authorList>
            <person name="Weinstock G."/>
            <person name="Sodergren E."/>
            <person name="Clifton S."/>
            <person name="Fulton L."/>
            <person name="Fulton B."/>
            <person name="Courtney L."/>
            <person name="Fronick C."/>
            <person name="Harrison M."/>
            <person name="Strong C."/>
            <person name="Farmer C."/>
            <person name="Delahaunty K."/>
            <person name="Markovic C."/>
            <person name="Hall O."/>
            <person name="Minx P."/>
            <person name="Tomlinson C."/>
            <person name="Mitreva M."/>
            <person name="Nelson J."/>
            <person name="Hou S."/>
            <person name="Wollam A."/>
            <person name="Pepin K.H."/>
            <person name="Johnson M."/>
            <person name="Bhonagiri V."/>
            <person name="Nash W.E."/>
            <person name="Warren W."/>
            <person name="Chinwalla A."/>
            <person name="Mardis E.R."/>
            <person name="Wilson R.K."/>
        </authorList>
    </citation>
    <scope>NUCLEOTIDE SEQUENCE [LARGE SCALE GENOMIC DNA]</scope>
    <source>
        <strain evidence="3 4">ATCC 14685</strain>
    </source>
</reference>
<evidence type="ECO:0000256" key="2">
    <source>
        <dbReference type="SAM" id="SignalP"/>
    </source>
</evidence>
<protein>
    <recommendedName>
        <fullName evidence="5">ABC transporter substrate-binding protein</fullName>
    </recommendedName>
</protein>
<feature type="chain" id="PRO_5003018440" description="ABC transporter substrate-binding protein" evidence="2">
    <location>
        <begin position="22"/>
        <end position="120"/>
    </location>
</feature>
<accession>D0W663</accession>
<sequence length="120" mass="13247">MKMKRIMALVMTSAMVMGTLAGCGASTDTTDTTQSQSENNSTAAAATTETASEEKEWYGTEDGKTVTLQFWGGIQPEYGYDEVVENFNKEYADKGVQVEYNRYVNKFRRKPSAGDLSDGR</sequence>
<keyword evidence="2" id="KW-0732">Signal</keyword>
<feature type="region of interest" description="Disordered" evidence="1">
    <location>
        <begin position="22"/>
        <end position="59"/>
    </location>
</feature>
<feature type="compositionally biased region" description="Low complexity" evidence="1">
    <location>
        <begin position="26"/>
        <end position="50"/>
    </location>
</feature>
<evidence type="ECO:0000313" key="4">
    <source>
        <dbReference type="Proteomes" id="UP000003294"/>
    </source>
</evidence>
<evidence type="ECO:0000313" key="3">
    <source>
        <dbReference type="EMBL" id="EEZ70702.1"/>
    </source>
</evidence>
<name>D0W663_NEICI</name>
<dbReference type="EMBL" id="ACDY02000035">
    <property type="protein sequence ID" value="EEZ70702.1"/>
    <property type="molecule type" value="Genomic_DNA"/>
</dbReference>
<dbReference type="AlphaFoldDB" id="D0W663"/>
<proteinExistence type="predicted"/>
<gene>
    <name evidence="3" type="ORF">NEICINOT_05190</name>
</gene>
<dbReference type="Proteomes" id="UP000003294">
    <property type="component" value="Unassembled WGS sequence"/>
</dbReference>
<evidence type="ECO:0000256" key="1">
    <source>
        <dbReference type="SAM" id="MobiDB-lite"/>
    </source>
</evidence>
<organism evidence="3 4">
    <name type="scientific">Neisseria cinerea ATCC 14685</name>
    <dbReference type="NCBI Taxonomy" id="546262"/>
    <lineage>
        <taxon>Bacteria</taxon>
        <taxon>Pseudomonadati</taxon>
        <taxon>Pseudomonadota</taxon>
        <taxon>Betaproteobacteria</taxon>
        <taxon>Neisseriales</taxon>
        <taxon>Neisseriaceae</taxon>
        <taxon>Neisseria</taxon>
    </lineage>
</organism>
<comment type="caution">
    <text evidence="3">The sequence shown here is derived from an EMBL/GenBank/DDBJ whole genome shotgun (WGS) entry which is preliminary data.</text>
</comment>
<feature type="signal peptide" evidence="2">
    <location>
        <begin position="1"/>
        <end position="21"/>
    </location>
</feature>